<dbReference type="GO" id="GO:0016791">
    <property type="term" value="F:phosphatase activity"/>
    <property type="evidence" value="ECO:0007669"/>
    <property type="project" value="TreeGrafter"/>
</dbReference>
<evidence type="ECO:0000313" key="3">
    <source>
        <dbReference type="Proteomes" id="UP000594459"/>
    </source>
</evidence>
<proteinExistence type="predicted"/>
<dbReference type="RefSeq" id="WP_200982524.1">
    <property type="nucleotide sequence ID" value="NZ_CP064654.1"/>
</dbReference>
<dbReference type="InterPro" id="IPR050126">
    <property type="entry name" value="Ap4A_hydrolase"/>
</dbReference>
<dbReference type="GO" id="GO:0008803">
    <property type="term" value="F:bis(5'-nucleosyl)-tetraphosphatase (symmetrical) activity"/>
    <property type="evidence" value="ECO:0007669"/>
    <property type="project" value="TreeGrafter"/>
</dbReference>
<dbReference type="InterPro" id="IPR004843">
    <property type="entry name" value="Calcineurin-like_PHP"/>
</dbReference>
<organism evidence="2 3">
    <name type="scientific">Qipengyuania soli</name>
    <dbReference type="NCBI Taxonomy" id="2782568"/>
    <lineage>
        <taxon>Bacteria</taxon>
        <taxon>Pseudomonadati</taxon>
        <taxon>Pseudomonadota</taxon>
        <taxon>Alphaproteobacteria</taxon>
        <taxon>Sphingomonadales</taxon>
        <taxon>Erythrobacteraceae</taxon>
        <taxon>Qipengyuania</taxon>
    </lineage>
</organism>
<dbReference type="Gene3D" id="3.60.21.10">
    <property type="match status" value="1"/>
</dbReference>
<dbReference type="PANTHER" id="PTHR42850:SF4">
    <property type="entry name" value="ZINC-DEPENDENT ENDOPOLYPHOSPHATASE"/>
    <property type="match status" value="1"/>
</dbReference>
<keyword evidence="3" id="KW-1185">Reference proteome</keyword>
<dbReference type="GO" id="GO:0005737">
    <property type="term" value="C:cytoplasm"/>
    <property type="evidence" value="ECO:0007669"/>
    <property type="project" value="TreeGrafter"/>
</dbReference>
<sequence length="267" mass="30510">MLRSLRQLFKERTPERRISRVPEGERYYVIGDIHGRLDLFDALIEAIEADDAAQPVAQTTVVLLGDLIDRGPESAGVIERARDWGLTRKLRCIAGNHEEMFLESFEDREMLRHFVKHGGRETILSYGIKRKHYNELTIRELQGQLPDLVPDHHREFLAGFEDMIIAGDYVFVHAGLNPKRSLEDQKKGDLRWIRERFLKHTEPFSHVVVHGHTIFEEIERTDHRIGIDTGAFRTGRLTALVLEGESRRALQAVETDGTITTSAAALG</sequence>
<dbReference type="CDD" id="cd00144">
    <property type="entry name" value="MPP_PPP_family"/>
    <property type="match status" value="1"/>
</dbReference>
<dbReference type="PANTHER" id="PTHR42850">
    <property type="entry name" value="METALLOPHOSPHOESTERASE"/>
    <property type="match status" value="1"/>
</dbReference>
<dbReference type="SUPFAM" id="SSF56300">
    <property type="entry name" value="Metallo-dependent phosphatases"/>
    <property type="match status" value="1"/>
</dbReference>
<dbReference type="GO" id="GO:0110154">
    <property type="term" value="P:RNA decapping"/>
    <property type="evidence" value="ECO:0007669"/>
    <property type="project" value="TreeGrafter"/>
</dbReference>
<accession>A0A7S8F2H7</accession>
<gene>
    <name evidence="2" type="ORF">IRL76_01555</name>
</gene>
<dbReference type="Proteomes" id="UP000594459">
    <property type="component" value="Chromosome"/>
</dbReference>
<dbReference type="InterPro" id="IPR029052">
    <property type="entry name" value="Metallo-depent_PP-like"/>
</dbReference>
<dbReference type="AlphaFoldDB" id="A0A7S8F2H7"/>
<dbReference type="EMBL" id="CP064654">
    <property type="protein sequence ID" value="QPC99290.1"/>
    <property type="molecule type" value="Genomic_DNA"/>
</dbReference>
<evidence type="ECO:0000313" key="2">
    <source>
        <dbReference type="EMBL" id="QPC99290.1"/>
    </source>
</evidence>
<reference evidence="2 3" key="1">
    <citation type="submission" date="2020-11" db="EMBL/GenBank/DDBJ databases">
        <title>The genome sequence of Erythrobacter sp. 6D36.</title>
        <authorList>
            <person name="Liu Y."/>
        </authorList>
    </citation>
    <scope>NUCLEOTIDE SEQUENCE [LARGE SCALE GENOMIC DNA]</scope>
    <source>
        <strain evidence="2 3">6D36</strain>
    </source>
</reference>
<feature type="domain" description="Calcineurin-like phosphoesterase" evidence="1">
    <location>
        <begin position="26"/>
        <end position="213"/>
    </location>
</feature>
<protein>
    <submittedName>
        <fullName evidence="2">Serine/threonine protein phosphatase</fullName>
    </submittedName>
</protein>
<evidence type="ECO:0000259" key="1">
    <source>
        <dbReference type="Pfam" id="PF00149"/>
    </source>
</evidence>
<dbReference type="KEGG" id="qso:IRL76_01555"/>
<name>A0A7S8F2H7_9SPHN</name>
<dbReference type="Pfam" id="PF00149">
    <property type="entry name" value="Metallophos"/>
    <property type="match status" value="1"/>
</dbReference>